<dbReference type="Proteomes" id="UP000719412">
    <property type="component" value="Unassembled WGS sequence"/>
</dbReference>
<dbReference type="InterPro" id="IPR015421">
    <property type="entry name" value="PyrdxlP-dep_Trfase_major"/>
</dbReference>
<dbReference type="InterPro" id="IPR015422">
    <property type="entry name" value="PyrdxlP-dep_Trfase_small"/>
</dbReference>
<dbReference type="GO" id="GO:0004605">
    <property type="term" value="F:phosphatidate cytidylyltransferase activity"/>
    <property type="evidence" value="ECO:0007669"/>
    <property type="project" value="InterPro"/>
</dbReference>
<dbReference type="UniPathway" id="UPA00557">
    <property type="reaction ID" value="UER00614"/>
</dbReference>
<proteinExistence type="inferred from homology"/>
<dbReference type="GO" id="GO:0006532">
    <property type="term" value="P:aspartate biosynthetic process"/>
    <property type="evidence" value="ECO:0007669"/>
    <property type="project" value="TreeGrafter"/>
</dbReference>
<evidence type="ECO:0000256" key="13">
    <source>
        <dbReference type="RuleBase" id="RU000480"/>
    </source>
</evidence>
<dbReference type="InterPro" id="IPR004838">
    <property type="entry name" value="NHTrfase_class1_PyrdxlP-BS"/>
</dbReference>
<dbReference type="GO" id="GO:0047801">
    <property type="term" value="F:L-cysteine transaminase activity"/>
    <property type="evidence" value="ECO:0007669"/>
    <property type="project" value="UniProtKB-EC"/>
</dbReference>
<comment type="subcellular location">
    <subcellularLocation>
        <location evidence="2">Cytoplasm</location>
    </subcellularLocation>
</comment>
<dbReference type="PANTHER" id="PTHR11879:SF55">
    <property type="entry name" value="GLUTAMATE OXALOACETATE TRANSAMINASE 1, ISOFORM B"/>
    <property type="match status" value="1"/>
</dbReference>
<evidence type="ECO:0000256" key="5">
    <source>
        <dbReference type="ARBA" id="ARBA00022490"/>
    </source>
</evidence>
<organism evidence="17 18">
    <name type="scientific">Tenebrio molitor</name>
    <name type="common">Yellow mealworm beetle</name>
    <dbReference type="NCBI Taxonomy" id="7067"/>
    <lineage>
        <taxon>Eukaryota</taxon>
        <taxon>Metazoa</taxon>
        <taxon>Ecdysozoa</taxon>
        <taxon>Arthropoda</taxon>
        <taxon>Hexapoda</taxon>
        <taxon>Insecta</taxon>
        <taxon>Pterygota</taxon>
        <taxon>Neoptera</taxon>
        <taxon>Endopterygota</taxon>
        <taxon>Coleoptera</taxon>
        <taxon>Polyphaga</taxon>
        <taxon>Cucujiformia</taxon>
        <taxon>Tenebrionidae</taxon>
        <taxon>Tenebrio</taxon>
    </lineage>
</organism>
<keyword evidence="7 13" id="KW-0808">Transferase</keyword>
<dbReference type="EC" id="2.6.1.1" evidence="13"/>
<dbReference type="InterPro" id="IPR004839">
    <property type="entry name" value="Aminotransferase_I/II_large"/>
</dbReference>
<evidence type="ECO:0000256" key="7">
    <source>
        <dbReference type="ARBA" id="ARBA00022679"/>
    </source>
</evidence>
<dbReference type="CDD" id="cd00609">
    <property type="entry name" value="AAT_like"/>
    <property type="match status" value="2"/>
</dbReference>
<evidence type="ECO:0000256" key="9">
    <source>
        <dbReference type="ARBA" id="ARBA00036027"/>
    </source>
</evidence>
<keyword evidence="8" id="KW-0663">Pyridoxal phosphate</keyword>
<feature type="domain" description="Aminotransferase class I/classII large" evidence="15">
    <location>
        <begin position="431"/>
        <end position="763"/>
    </location>
</feature>
<dbReference type="InterPro" id="IPR015424">
    <property type="entry name" value="PyrdxlP-dep_Trfase"/>
</dbReference>
<comment type="cofactor">
    <cofactor evidence="1">
        <name>pyridoxal 5'-phosphate</name>
        <dbReference type="ChEBI" id="CHEBI:597326"/>
    </cofactor>
</comment>
<evidence type="ECO:0000259" key="15">
    <source>
        <dbReference type="Pfam" id="PF00155"/>
    </source>
</evidence>
<feature type="compositionally biased region" description="Polar residues" evidence="14">
    <location>
        <begin position="1234"/>
        <end position="1245"/>
    </location>
</feature>
<dbReference type="PANTHER" id="PTHR11879">
    <property type="entry name" value="ASPARTATE AMINOTRANSFERASE"/>
    <property type="match status" value="1"/>
</dbReference>
<feature type="compositionally biased region" description="Basic and acidic residues" evidence="14">
    <location>
        <begin position="1189"/>
        <end position="1199"/>
    </location>
</feature>
<feature type="region of interest" description="Disordered" evidence="14">
    <location>
        <begin position="1403"/>
        <end position="1508"/>
    </location>
</feature>
<evidence type="ECO:0000256" key="4">
    <source>
        <dbReference type="ARBA" id="ARBA00011738"/>
    </source>
</evidence>
<dbReference type="EMBL" id="JABDTM020025908">
    <property type="protein sequence ID" value="KAH0812614.1"/>
    <property type="molecule type" value="Genomic_DNA"/>
</dbReference>
<dbReference type="SUPFAM" id="SSF53383">
    <property type="entry name" value="PLP-dependent transferases"/>
    <property type="match status" value="2"/>
</dbReference>
<keyword evidence="18" id="KW-1185">Reference proteome</keyword>
<feature type="domain" description="DUF3752" evidence="16">
    <location>
        <begin position="1410"/>
        <end position="1530"/>
    </location>
</feature>
<dbReference type="InterPro" id="IPR015222">
    <property type="entry name" value="Tam41"/>
</dbReference>
<comment type="catalytic activity">
    <reaction evidence="9">
        <text>(2S)-2-aminobutanoate + 2-oxoglutarate = 2-oxobutanoate + L-glutamate</text>
        <dbReference type="Rhea" id="RHEA:70223"/>
        <dbReference type="ChEBI" id="CHEBI:16763"/>
        <dbReference type="ChEBI" id="CHEBI:16810"/>
        <dbReference type="ChEBI" id="CHEBI:29985"/>
        <dbReference type="ChEBI" id="CHEBI:74359"/>
    </reaction>
    <physiologicalReaction direction="right-to-left" evidence="9">
        <dbReference type="Rhea" id="RHEA:70225"/>
    </physiologicalReaction>
</comment>
<feature type="compositionally biased region" description="Basic and acidic residues" evidence="14">
    <location>
        <begin position="1433"/>
        <end position="1465"/>
    </location>
</feature>
<feature type="compositionally biased region" description="Basic residues" evidence="14">
    <location>
        <begin position="1146"/>
        <end position="1167"/>
    </location>
</feature>
<dbReference type="Gene3D" id="3.40.640.10">
    <property type="entry name" value="Type I PLP-dependent aspartate aminotransferase-like (Major domain)"/>
    <property type="match status" value="2"/>
</dbReference>
<evidence type="ECO:0000256" key="1">
    <source>
        <dbReference type="ARBA" id="ARBA00001933"/>
    </source>
</evidence>
<comment type="similarity">
    <text evidence="3">Belongs to the class-I pyridoxal-phosphate-dependent aminotransferase family.</text>
</comment>
<evidence type="ECO:0000259" key="16">
    <source>
        <dbReference type="Pfam" id="PF12572"/>
    </source>
</evidence>
<comment type="miscellaneous">
    <text evidence="13">In eukaryotes there are cytoplasmic, mitochondrial and chloroplastic isozymes.</text>
</comment>
<reference evidence="17" key="1">
    <citation type="journal article" date="2020" name="J Insects Food Feed">
        <title>The yellow mealworm (Tenebrio molitor) genome: a resource for the emerging insects as food and feed industry.</title>
        <authorList>
            <person name="Eriksson T."/>
            <person name="Andere A."/>
            <person name="Kelstrup H."/>
            <person name="Emery V."/>
            <person name="Picard C."/>
        </authorList>
    </citation>
    <scope>NUCLEOTIDE SEQUENCE</scope>
    <source>
        <strain evidence="17">Stoneville</strain>
        <tissue evidence="17">Whole head</tissue>
    </source>
</reference>
<comment type="caution">
    <text evidence="17">The sequence shown here is derived from an EMBL/GenBank/DDBJ whole genome shotgun (WGS) entry which is preliminary data.</text>
</comment>
<dbReference type="Gene3D" id="3.90.1150.10">
    <property type="entry name" value="Aspartate Aminotransferase, domain 1"/>
    <property type="match status" value="2"/>
</dbReference>
<dbReference type="Pfam" id="PF09139">
    <property type="entry name" value="Tam41_Mmp37"/>
    <property type="match status" value="1"/>
</dbReference>
<name>A0A8J6HDC4_TENMO</name>
<gene>
    <name evidence="17" type="ORF">GEV33_010171</name>
</gene>
<dbReference type="FunFam" id="3.90.1150.10:FF:000001">
    <property type="entry name" value="Aspartate aminotransferase"/>
    <property type="match status" value="1"/>
</dbReference>
<reference evidence="17" key="2">
    <citation type="submission" date="2021-08" db="EMBL/GenBank/DDBJ databases">
        <authorList>
            <person name="Eriksson T."/>
        </authorList>
    </citation>
    <scope>NUCLEOTIDE SEQUENCE</scope>
    <source>
        <strain evidence="17">Stoneville</strain>
        <tissue evidence="17">Whole head</tissue>
    </source>
</reference>
<evidence type="ECO:0000313" key="17">
    <source>
        <dbReference type="EMBL" id="KAH0812614.1"/>
    </source>
</evidence>
<evidence type="ECO:0000256" key="14">
    <source>
        <dbReference type="SAM" id="MobiDB-lite"/>
    </source>
</evidence>
<feature type="domain" description="Aminotransferase class I/classII large" evidence="15">
    <location>
        <begin position="29"/>
        <end position="397"/>
    </location>
</feature>
<keyword evidence="5" id="KW-0963">Cytoplasm</keyword>
<evidence type="ECO:0000256" key="2">
    <source>
        <dbReference type="ARBA" id="ARBA00004496"/>
    </source>
</evidence>
<dbReference type="GO" id="GO:0004069">
    <property type="term" value="F:L-aspartate:2-oxoglutarate aminotransferase activity"/>
    <property type="evidence" value="ECO:0007669"/>
    <property type="project" value="UniProtKB-EC"/>
</dbReference>
<keyword evidence="6 13" id="KW-0032">Aminotransferase</keyword>
<comment type="catalytic activity">
    <reaction evidence="11">
        <text>3-sulfino-L-alanine + 2-oxoglutarate = 3-sulfinopyruvate + L-glutamate</text>
        <dbReference type="Rhea" id="RHEA:70295"/>
        <dbReference type="ChEBI" id="CHEBI:16810"/>
        <dbReference type="ChEBI" id="CHEBI:29985"/>
        <dbReference type="ChEBI" id="CHEBI:61085"/>
        <dbReference type="ChEBI" id="CHEBI:140699"/>
    </reaction>
    <physiologicalReaction direction="right-to-left" evidence="11">
        <dbReference type="Rhea" id="RHEA:70297"/>
    </physiologicalReaction>
</comment>
<dbReference type="FunFam" id="3.40.640.10:FF:000066">
    <property type="entry name" value="Aspartate aminotransferase"/>
    <property type="match status" value="1"/>
</dbReference>
<dbReference type="GO" id="GO:0005829">
    <property type="term" value="C:cytosol"/>
    <property type="evidence" value="ECO:0007669"/>
    <property type="project" value="TreeGrafter"/>
</dbReference>
<feature type="compositionally biased region" description="Basic and acidic residues" evidence="14">
    <location>
        <begin position="1168"/>
        <end position="1182"/>
    </location>
</feature>
<evidence type="ECO:0000256" key="6">
    <source>
        <dbReference type="ARBA" id="ARBA00022576"/>
    </source>
</evidence>
<dbReference type="GO" id="GO:0030170">
    <property type="term" value="F:pyridoxal phosphate binding"/>
    <property type="evidence" value="ECO:0007669"/>
    <property type="project" value="InterPro"/>
</dbReference>
<evidence type="ECO:0000313" key="18">
    <source>
        <dbReference type="Proteomes" id="UP000719412"/>
    </source>
</evidence>
<sequence length="1537" mass="174352">MSRFAKVEQGPPIEVFALNQQFQADTFPNKVSLGVGAYRTNEGQPWVLPVVRAAEKALAADEKLNKEYLPVLGLETFSTAATKMLLGADSPAIKENRGFGVQCLSGTGCLRVGAEFLARILNYHVFYYSKPTWENHKLVFNNAGFKEPKEYRYWSESTRGLDLNGLIEDLDKAPENSVVILHACAHNPTGCDPTQEQWAKIADVMEKRKLFPFFDSAYQGFASGDLEKDAWAVRYFVSRGFELVCAQSFAKNFGLYNERVGNLTFVVKNPEVVPKVKSQVTLLIRGMYSNPPSHGARIVNHVFADPALYEQWKGCIQTMSSRIIEMRKALRAALEKLKTPGDWSHITSQIGMFSYTGLNEKQSLHMIEKHHIYMLKSGRISMCGLTPNNVEYVAKAIYETVNMSRFSQVKFGPPIEVSVLNERFEADTSPNKINLGIGTYRTNEGQTWVMPVVRTAEKALAADETLDKEYLPVLGLESFTTTATKLLLGADSPAIKENRAFGIQTVSGAGALRLGAEFLARTVGYPISYISKETWESHRSIFPNAGFKELREYRYWSNSNRGLDFEGLLEDLNNAPENSVILLHVCAHNPTGCDPTREQWVKIADVIQERKLFTFFDSVYHGLASGDLETDAWAVKYFISRGFELLCAQSFAKNFTLYNERAGNLIFVVKDTDVIPKIKSQVTFLIRGMYSNAPSHGARIVTHILNNPTLCEQWKGCITVMTARYKDMRAALREALERLNTPGNWSHLTSQIGMFSYIGLDVAPIYSRILSKFPQNFTFCFAYGSAVKKQLVNRPRDSMIDLIYCVDNPLRWHESNMKMNFSHYSGIKYFGHNTIAKFQENFGAKVYFNTLVPLEDVWIKYGVIATKDLVTDLLEWSDLYLAGRLHKPVEIIKKSSNPELQTALTLNLQSAVHCALLLLPESFSEYEFYHTISNLSYSGDFRMTFGENKNKVENIVRPQLVGFRNLYGSFLHTLTDYVDFPVLQRTDKDSKELSSSCAQDVSPLAKLHHLNQLPRWPQKALTRFWNKGALRQDTEDVLRAIAYDPDCNMIVDQCIRDIVFRSSVGQSLKTIVSAGLFKSIRYSSRKVRKIKMNQFSDSESQDSDEGIRFKTDSIRNKQDRKILSSSRTYSRSRSRSPKNRGEDRSRRRHSERYRRERRRSSSRHSSRRRDDKPRSVHSEEFRVVSTNSEPEKRERRRSPAGDGSSPPRGTSDDSKNSQVTSRSAIGPALPPNLATKSTNSDQSTVSDRDGRSSKTSDANEEFKDGLVSPRLKEPTAIGPALPPHLSSKPTNSDQCIGPQLPPHLLKTTGESSIGPQLPPHLLRKEEPTDSSRIGPELPPHLRQQPENEESDEDVYGPLPADTMHQSKAQIALEERALLLKMDQLEPNKDKAKVREEWMLELPEVKAANFGLGPRQFRSKAGPDMSDRSSWTDTPDKKEKKGEKVDLKKDAERKEVKRRDEEQERMAKRHKKSKESLLEMHQSDMKKKKKEEGPSERRPFNRETDLQVNRFDEAQKKAVLKKAQLLDDRFSSGQSKFL</sequence>
<feature type="compositionally biased region" description="Basic and acidic residues" evidence="14">
    <location>
        <begin position="1473"/>
        <end position="1508"/>
    </location>
</feature>
<dbReference type="Pfam" id="PF00155">
    <property type="entry name" value="Aminotran_1_2"/>
    <property type="match status" value="2"/>
</dbReference>
<accession>A0A8J6HDC4</accession>
<dbReference type="InterPro" id="IPR000796">
    <property type="entry name" value="Asp_trans"/>
</dbReference>
<comment type="catalytic activity">
    <reaction evidence="10">
        <text>L-aspartate + 2-oxoglutarate = oxaloacetate + L-glutamate</text>
        <dbReference type="Rhea" id="RHEA:21824"/>
        <dbReference type="ChEBI" id="CHEBI:16452"/>
        <dbReference type="ChEBI" id="CHEBI:16810"/>
        <dbReference type="ChEBI" id="CHEBI:29985"/>
        <dbReference type="ChEBI" id="CHEBI:29991"/>
        <dbReference type="EC" id="2.6.1.1"/>
    </reaction>
    <physiologicalReaction direction="left-to-right" evidence="10">
        <dbReference type="Rhea" id="RHEA:21825"/>
    </physiologicalReaction>
</comment>
<evidence type="ECO:0000256" key="3">
    <source>
        <dbReference type="ARBA" id="ARBA00007441"/>
    </source>
</evidence>
<dbReference type="InterPro" id="IPR022226">
    <property type="entry name" value="DUF3752"/>
</dbReference>
<evidence type="ECO:0000256" key="8">
    <source>
        <dbReference type="ARBA" id="ARBA00022898"/>
    </source>
</evidence>
<dbReference type="PROSITE" id="PS00105">
    <property type="entry name" value="AA_TRANSFER_CLASS_1"/>
    <property type="match status" value="1"/>
</dbReference>
<evidence type="ECO:0000256" key="11">
    <source>
        <dbReference type="ARBA" id="ARBA00048761"/>
    </source>
</evidence>
<evidence type="ECO:0000256" key="12">
    <source>
        <dbReference type="ARBA" id="ARBA00049350"/>
    </source>
</evidence>
<feature type="compositionally biased region" description="Basic and acidic residues" evidence="14">
    <location>
        <begin position="1105"/>
        <end position="1122"/>
    </location>
</feature>
<dbReference type="Pfam" id="PF12572">
    <property type="entry name" value="DUF3752"/>
    <property type="match status" value="1"/>
</dbReference>
<dbReference type="FunFam" id="3.40.640.10:FF:000044">
    <property type="entry name" value="Aspartate aminotransferase"/>
    <property type="match status" value="1"/>
</dbReference>
<dbReference type="GO" id="GO:0032049">
    <property type="term" value="P:cardiolipin biosynthetic process"/>
    <property type="evidence" value="ECO:0007669"/>
    <property type="project" value="InterPro"/>
</dbReference>
<protein>
    <recommendedName>
        <fullName evidence="13">Aspartate aminotransferase</fullName>
        <ecNumber evidence="13">2.6.1.1</ecNumber>
    </recommendedName>
</protein>
<dbReference type="NCBIfam" id="NF006719">
    <property type="entry name" value="PRK09257.1"/>
    <property type="match status" value="1"/>
</dbReference>
<dbReference type="PRINTS" id="PR00799">
    <property type="entry name" value="TRANSAMINASE"/>
</dbReference>
<dbReference type="GO" id="GO:0016024">
    <property type="term" value="P:CDP-diacylglycerol biosynthetic process"/>
    <property type="evidence" value="ECO:0007669"/>
    <property type="project" value="UniProtKB-UniPathway"/>
</dbReference>
<comment type="subunit">
    <text evidence="4 13">Homodimer.</text>
</comment>
<feature type="region of interest" description="Disordered" evidence="14">
    <location>
        <begin position="1094"/>
        <end position="1360"/>
    </location>
</feature>
<comment type="catalytic activity">
    <reaction evidence="12">
        <text>L-cysteine + 2-oxoglutarate = 2-oxo-3-sulfanylpropanoate + L-glutamate</text>
        <dbReference type="Rhea" id="RHEA:17441"/>
        <dbReference type="ChEBI" id="CHEBI:16810"/>
        <dbReference type="ChEBI" id="CHEBI:29985"/>
        <dbReference type="ChEBI" id="CHEBI:35235"/>
        <dbReference type="ChEBI" id="CHEBI:57678"/>
        <dbReference type="EC" id="2.6.1.3"/>
    </reaction>
    <physiologicalReaction direction="left-to-right" evidence="12">
        <dbReference type="Rhea" id="RHEA:17442"/>
    </physiologicalReaction>
</comment>
<evidence type="ECO:0000256" key="10">
    <source>
        <dbReference type="ARBA" id="ARBA00048507"/>
    </source>
</evidence>